<dbReference type="PROSITE" id="PS00197">
    <property type="entry name" value="2FE2S_FER_1"/>
    <property type="match status" value="1"/>
</dbReference>
<protein>
    <submittedName>
        <fullName evidence="1">Dihydroorotate dehydrogenase small subunit</fullName>
    </submittedName>
</protein>
<accession>A0A8F5BRD7</accession>
<dbReference type="InterPro" id="IPR006058">
    <property type="entry name" value="2Fe2S_fd_BS"/>
</dbReference>
<dbReference type="GO" id="GO:0051537">
    <property type="term" value="F:2 iron, 2 sulfur cluster binding"/>
    <property type="evidence" value="ECO:0007669"/>
    <property type="project" value="InterPro"/>
</dbReference>
<dbReference type="KEGG" id="sshi:J5U23_02789"/>
<sequence length="200" mass="22647">MIYYEVIEKKIIDNGYEIKIANFNVKPKAGQYVSLILPSKAEIPLGVGDYDEVNNELKLYVESEKLANEIGKRVILKGPLGKPLDFTNVRTIVGIAYGKLYHDLLYPLKVAYQNKIETFAKCIDCKLNYDEPRSIEDADLILVSAPLQLLYGLKIPRKKILVFNRWVKMNCNLGVCGVCEVKGKLTCIDGPFMRLDDLVD</sequence>
<organism evidence="1 2">
    <name type="scientific">Saccharolobus shibatae (strain ATCC 51178 / DSM 5389 / JCM 8931 / NBRC 15437 / B12)</name>
    <name type="common">Sulfolobus shibatae</name>
    <dbReference type="NCBI Taxonomy" id="523848"/>
    <lineage>
        <taxon>Archaea</taxon>
        <taxon>Thermoproteota</taxon>
        <taxon>Thermoprotei</taxon>
        <taxon>Sulfolobales</taxon>
        <taxon>Sulfolobaceae</taxon>
        <taxon>Saccharolobus</taxon>
    </lineage>
</organism>
<dbReference type="AlphaFoldDB" id="A0A8F5BRD7"/>
<dbReference type="GeneID" id="65564266"/>
<dbReference type="Proteomes" id="UP000694018">
    <property type="component" value="Chromosome"/>
</dbReference>
<name>A0A8F5BRD7_SACSH</name>
<proteinExistence type="predicted"/>
<reference evidence="1" key="1">
    <citation type="journal article" date="2021" name="Environ. Microbiol.">
        <title>New insights into the diversity and evolution of the archaeal mobilome from three complete genomes of Saccharolobus shibatae.</title>
        <authorList>
            <person name="Medvedeva S."/>
            <person name="Brandt D."/>
            <person name="Cvirkaite-Krupovic V."/>
            <person name="Liu Y."/>
            <person name="Severinov K."/>
            <person name="Ishino S."/>
            <person name="Ishino Y."/>
            <person name="Prangishvili D."/>
            <person name="Kalinowski J."/>
            <person name="Krupovic M."/>
        </authorList>
    </citation>
    <scope>NUCLEOTIDE SEQUENCE</scope>
    <source>
        <strain evidence="1">B12</strain>
    </source>
</reference>
<dbReference type="OrthoDB" id="35401at2157"/>
<dbReference type="EMBL" id="CP077717">
    <property type="protein sequence ID" value="QXJ29903.1"/>
    <property type="molecule type" value="Genomic_DNA"/>
</dbReference>
<evidence type="ECO:0000313" key="2">
    <source>
        <dbReference type="Proteomes" id="UP000694018"/>
    </source>
</evidence>
<gene>
    <name evidence="1" type="ORF">J5U23_02789</name>
</gene>
<dbReference type="PANTHER" id="PTHR43513:SF3">
    <property type="entry name" value="DIHYDROOROTATE DEHYDROGENASE B (NAD(+)), ELECTRON TRANSFER SUBUNIT-RELATED"/>
    <property type="match status" value="1"/>
</dbReference>
<dbReference type="RefSeq" id="WP_218266412.1">
    <property type="nucleotide sequence ID" value="NZ_CP077717.1"/>
</dbReference>
<dbReference type="InterPro" id="IPR050353">
    <property type="entry name" value="PyrK_electron_transfer"/>
</dbReference>
<evidence type="ECO:0000313" key="1">
    <source>
        <dbReference type="EMBL" id="QXJ29903.1"/>
    </source>
</evidence>
<dbReference type="PANTHER" id="PTHR43513">
    <property type="entry name" value="DIHYDROOROTATE DEHYDROGENASE B (NAD(+)), ELECTRON TRANSFER SUBUNIT"/>
    <property type="match status" value="1"/>
</dbReference>